<evidence type="ECO:0008006" key="4">
    <source>
        <dbReference type="Google" id="ProtNLM"/>
    </source>
</evidence>
<evidence type="ECO:0000313" key="3">
    <source>
        <dbReference type="Proteomes" id="UP000264605"/>
    </source>
</evidence>
<dbReference type="RefSeq" id="WP_118844262.1">
    <property type="nucleotide sequence ID" value="NZ_CP032090.1"/>
</dbReference>
<dbReference type="KEGG" id="pdj:D0907_08065"/>
<keyword evidence="1" id="KW-0812">Transmembrane</keyword>
<reference evidence="2 3" key="1">
    <citation type="submission" date="2018-08" db="EMBL/GenBank/DDBJ databases">
        <title>Draft genome sequence of Pseudoalteromonas donghaensis HJ51.</title>
        <authorList>
            <person name="Oh J."/>
            <person name="Roh D."/>
        </authorList>
    </citation>
    <scope>NUCLEOTIDE SEQUENCE [LARGE SCALE GENOMIC DNA]</scope>
    <source>
        <strain evidence="2 3">HJ51</strain>
    </source>
</reference>
<accession>A0AAD0RZL9</accession>
<evidence type="ECO:0000313" key="2">
    <source>
        <dbReference type="EMBL" id="AXV65222.1"/>
    </source>
</evidence>
<feature type="transmembrane region" description="Helical" evidence="1">
    <location>
        <begin position="35"/>
        <end position="56"/>
    </location>
</feature>
<protein>
    <recommendedName>
        <fullName evidence="4">Antitermination protein NusB</fullName>
    </recommendedName>
</protein>
<keyword evidence="1" id="KW-0472">Membrane</keyword>
<dbReference type="EMBL" id="CP032090">
    <property type="protein sequence ID" value="AXV65222.1"/>
    <property type="molecule type" value="Genomic_DNA"/>
</dbReference>
<feature type="transmembrane region" description="Helical" evidence="1">
    <location>
        <begin position="6"/>
        <end position="23"/>
    </location>
</feature>
<dbReference type="GeneID" id="99505412"/>
<gene>
    <name evidence="2" type="ORF">D0907_08065</name>
</gene>
<evidence type="ECO:0000256" key="1">
    <source>
        <dbReference type="SAM" id="Phobius"/>
    </source>
</evidence>
<keyword evidence="1" id="KW-1133">Transmembrane helix</keyword>
<dbReference type="AlphaFoldDB" id="A0AAD0RZL9"/>
<proteinExistence type="predicted"/>
<organism evidence="2 3">
    <name type="scientific">Pseudoalteromonas lipolytica</name>
    <dbReference type="NCBI Taxonomy" id="570156"/>
    <lineage>
        <taxon>Bacteria</taxon>
        <taxon>Pseudomonadati</taxon>
        <taxon>Pseudomonadota</taxon>
        <taxon>Gammaproteobacteria</taxon>
        <taxon>Alteromonadales</taxon>
        <taxon>Pseudoalteromonadaceae</taxon>
        <taxon>Pseudoalteromonas</taxon>
    </lineage>
</organism>
<sequence>MNGSEILSGCGQYVIGLGTLALLNAGLAQSKNRSGLLWFFISLPLGPLATFLLVVLDKQPNRNY</sequence>
<dbReference type="Proteomes" id="UP000264605">
    <property type="component" value="Chromosome"/>
</dbReference>
<name>A0AAD0RZL9_9GAMM</name>